<dbReference type="InterPro" id="IPR045584">
    <property type="entry name" value="Pilin-like"/>
</dbReference>
<sequence>MFFDKKGYTLVELIVVIVLIGLVLTLAAPRLRNALLSDNLKSAARKMMGIISNLRNEAIREQRDYVLHFDLNANRFWVSYGSMTDEERTVAREEGWNLPADIHIDDVWIKGEGKMVEGETRISFTRRGYTQKSAIHLSSEDGRKLTLELSPFLGKVKVINKYVEFE</sequence>
<dbReference type="PROSITE" id="PS00409">
    <property type="entry name" value="PROKAR_NTER_METHYL"/>
    <property type="match status" value="1"/>
</dbReference>
<feature type="transmembrane region" description="Helical" evidence="1">
    <location>
        <begin position="7"/>
        <end position="28"/>
    </location>
</feature>
<name>A0A8J6N0G2_9DELT</name>
<organism evidence="2 3">
    <name type="scientific">Candidatus Desulfacyla euxinica</name>
    <dbReference type="NCBI Taxonomy" id="2841693"/>
    <lineage>
        <taxon>Bacteria</taxon>
        <taxon>Deltaproteobacteria</taxon>
        <taxon>Candidatus Desulfacyla</taxon>
    </lineage>
</organism>
<evidence type="ECO:0000313" key="2">
    <source>
        <dbReference type="EMBL" id="MBC8177526.1"/>
    </source>
</evidence>
<dbReference type="EMBL" id="JACNJD010000214">
    <property type="protein sequence ID" value="MBC8177526.1"/>
    <property type="molecule type" value="Genomic_DNA"/>
</dbReference>
<dbReference type="Gene3D" id="3.30.700.10">
    <property type="entry name" value="Glycoprotein, Type 4 Pilin"/>
    <property type="match status" value="1"/>
</dbReference>
<dbReference type="SUPFAM" id="SSF54523">
    <property type="entry name" value="Pili subunits"/>
    <property type="match status" value="1"/>
</dbReference>
<evidence type="ECO:0000256" key="1">
    <source>
        <dbReference type="SAM" id="Phobius"/>
    </source>
</evidence>
<keyword evidence="1" id="KW-0472">Membrane</keyword>
<dbReference type="Pfam" id="PF07963">
    <property type="entry name" value="N_methyl"/>
    <property type="match status" value="1"/>
</dbReference>
<keyword evidence="1" id="KW-1133">Transmembrane helix</keyword>
<gene>
    <name evidence="2" type="ORF">H8E19_08980</name>
</gene>
<dbReference type="Proteomes" id="UP000650524">
    <property type="component" value="Unassembled WGS sequence"/>
</dbReference>
<proteinExistence type="predicted"/>
<comment type="caution">
    <text evidence="2">The sequence shown here is derived from an EMBL/GenBank/DDBJ whole genome shotgun (WGS) entry which is preliminary data.</text>
</comment>
<dbReference type="InterPro" id="IPR012902">
    <property type="entry name" value="N_methyl_site"/>
</dbReference>
<dbReference type="NCBIfam" id="TIGR02532">
    <property type="entry name" value="IV_pilin_GFxxxE"/>
    <property type="match status" value="1"/>
</dbReference>
<reference evidence="2 3" key="1">
    <citation type="submission" date="2020-08" db="EMBL/GenBank/DDBJ databases">
        <title>Bridging the membrane lipid divide: bacteria of the FCB group superphylum have the potential to synthesize archaeal ether lipids.</title>
        <authorList>
            <person name="Villanueva L."/>
            <person name="Von Meijenfeldt F.A.B."/>
            <person name="Westbye A.B."/>
            <person name="Yadav S."/>
            <person name="Hopmans E.C."/>
            <person name="Dutilh B.E."/>
            <person name="Sinninghe Damste J.S."/>
        </authorList>
    </citation>
    <scope>NUCLEOTIDE SEQUENCE [LARGE SCALE GENOMIC DNA]</scope>
    <source>
        <strain evidence="2">NIOZ-UU27</strain>
    </source>
</reference>
<protein>
    <submittedName>
        <fullName evidence="2">Prepilin-type N-terminal cleavage/methylation domain-containing protein</fullName>
    </submittedName>
</protein>
<accession>A0A8J6N0G2</accession>
<evidence type="ECO:0000313" key="3">
    <source>
        <dbReference type="Proteomes" id="UP000650524"/>
    </source>
</evidence>
<keyword evidence="1" id="KW-0812">Transmembrane</keyword>
<dbReference type="AlphaFoldDB" id="A0A8J6N0G2"/>